<sequence>MVTYDEKYLQQIALMTRLLTSVKRESCFALKGGTAINLFIHDLPRLSIDIDLTYLPYQPREISLITINDSLIRIADDINLRNKGISILFKKNNDLVQKLIVGNVERIIIEPNEILRGNLYPIELRNLCPKAESLLGITLNEIPTLSYEEIYAGKICAALDRQHPRDLFDILYLYQTTGITTALLDAFVVYLACCSRPIHELLNPKQNISEDNFKREFFGMTNRVIKFKDLIQIWKQLIQDLHKNLNDHHKRFLISIKEGTPEYKLLPFSNLEDFPALQWKLFNINKMTAAKKQMMLKKLHEIFL</sequence>
<gene>
    <name evidence="1" type="ORF">A8135_02030</name>
</gene>
<reference evidence="1 2" key="1">
    <citation type="submission" date="2016-05" db="EMBL/GenBank/DDBJ databases">
        <authorList>
            <person name="Prochazka B."/>
            <person name="Indra A."/>
            <person name="Hasenberger P."/>
            <person name="Blaschitz M."/>
            <person name="Wagner L."/>
            <person name="Wewalka G."/>
            <person name="Sorschag S."/>
            <person name="Schmid D."/>
            <person name="Ruppitsch W."/>
        </authorList>
    </citation>
    <scope>NUCLEOTIDE SEQUENCE [LARGE SCALE GENOMIC DNA]</scope>
    <source>
        <strain evidence="1 2">974010_12</strain>
    </source>
</reference>
<keyword evidence="2" id="KW-1185">Reference proteome</keyword>
<dbReference type="Pfam" id="PF08843">
    <property type="entry name" value="AbiEii"/>
    <property type="match status" value="1"/>
</dbReference>
<dbReference type="RefSeq" id="WP_065620874.1">
    <property type="nucleotide sequence ID" value="NZ_LYOZ01000018.1"/>
</dbReference>
<accession>A0ABX2XUC0</accession>
<evidence type="ECO:0008006" key="3">
    <source>
        <dbReference type="Google" id="ProtNLM"/>
    </source>
</evidence>
<protein>
    <recommendedName>
        <fullName evidence="3">Nucleotidyl transferase AbiEii/AbiGii toxin family protein</fullName>
    </recommendedName>
</protein>
<dbReference type="EMBL" id="LYOZ01000018">
    <property type="protein sequence ID" value="OCH98022.1"/>
    <property type="molecule type" value="Genomic_DNA"/>
</dbReference>
<name>A0ABX2XUC0_9GAMM</name>
<proteinExistence type="predicted"/>
<comment type="caution">
    <text evidence="1">The sequence shown here is derived from an EMBL/GenBank/DDBJ whole genome shotgun (WGS) entry which is preliminary data.</text>
</comment>
<dbReference type="Gene3D" id="3.10.450.620">
    <property type="entry name" value="JHP933, nucleotidyltransferase-like core domain"/>
    <property type="match status" value="1"/>
</dbReference>
<evidence type="ECO:0000313" key="1">
    <source>
        <dbReference type="EMBL" id="OCH98022.1"/>
    </source>
</evidence>
<dbReference type="InterPro" id="IPR014942">
    <property type="entry name" value="AbiEii"/>
</dbReference>
<dbReference type="Proteomes" id="UP000093336">
    <property type="component" value="Unassembled WGS sequence"/>
</dbReference>
<organism evidence="1 2">
    <name type="scientific">Legionella jamestowniensis</name>
    <dbReference type="NCBI Taxonomy" id="455"/>
    <lineage>
        <taxon>Bacteria</taxon>
        <taxon>Pseudomonadati</taxon>
        <taxon>Pseudomonadota</taxon>
        <taxon>Gammaproteobacteria</taxon>
        <taxon>Legionellales</taxon>
        <taxon>Legionellaceae</taxon>
        <taxon>Legionella</taxon>
    </lineage>
</organism>
<evidence type="ECO:0000313" key="2">
    <source>
        <dbReference type="Proteomes" id="UP000093336"/>
    </source>
</evidence>